<proteinExistence type="predicted"/>
<accession>A0ACD3AYR0</accession>
<protein>
    <submittedName>
        <fullName evidence="1">Uncharacterized protein</fullName>
    </submittedName>
</protein>
<name>A0ACD3AYR0_9AGAR</name>
<dbReference type="Proteomes" id="UP000308600">
    <property type="component" value="Unassembled WGS sequence"/>
</dbReference>
<gene>
    <name evidence="1" type="ORF">BDN72DRAFT_958505</name>
</gene>
<sequence length="605" mass="68122">MPGLWAKDDPKFSLTLRKLFDVAYPEEYLLHVTSSRKVLMTQEKVDEVVLNTFEHPSLDLNSIFQDFRLSGVLPTKDTIPIQSFLASCHRDIKRLDTKIKDTISTIAQLSCELTEASAHLVQSVSQVRLCEYLLSPPEHLPQDVLEQIFLACLATNKHPSPHPNRAPLQLAAVCHRWRTIALSMPLLWNGLYISTAGHVELAKTWVSRCYRPSLSLRLEDNDISSSDLEAVLGGLQSPALALRKIDVARLGGSRGDIMKNFIFERDHPDLDELVLRGSETALPSLPPSSSLRRFYSHVPPDSWRHSPPPSQLTVLWLTTKIHYNTLVIFLAHCPILESLYVKLSGQGFRLDPEPQVSTDLTLSRLHYFGFWDSYDGEGPQEDLLRKFNFPSLRVVEYCHSRKISTLWSGLIYALKSVHRLTLQLHREPSLGYLVHLLEHATSLRELSIHIEAPYMSDIIISLTSMVLPSIQALYLDLCAGEFIKWLDLEPQNQIIALGVAWTKSGSAGQGTHSLGELVIQHRYKGPASTEGRNGRQHGSKVKQMVQSACPTLRVRIVSVGDGFWLGHAPISFVMLPLPFNGVAVHHVLEEDDSWTERLHPVYNIV</sequence>
<dbReference type="EMBL" id="ML208306">
    <property type="protein sequence ID" value="TFK70888.1"/>
    <property type="molecule type" value="Genomic_DNA"/>
</dbReference>
<evidence type="ECO:0000313" key="1">
    <source>
        <dbReference type="EMBL" id="TFK70888.1"/>
    </source>
</evidence>
<reference evidence="1 2" key="1">
    <citation type="journal article" date="2019" name="Nat. Ecol. Evol.">
        <title>Megaphylogeny resolves global patterns of mushroom evolution.</title>
        <authorList>
            <person name="Varga T."/>
            <person name="Krizsan K."/>
            <person name="Foldi C."/>
            <person name="Dima B."/>
            <person name="Sanchez-Garcia M."/>
            <person name="Sanchez-Ramirez S."/>
            <person name="Szollosi G.J."/>
            <person name="Szarkandi J.G."/>
            <person name="Papp V."/>
            <person name="Albert L."/>
            <person name="Andreopoulos W."/>
            <person name="Angelini C."/>
            <person name="Antonin V."/>
            <person name="Barry K.W."/>
            <person name="Bougher N.L."/>
            <person name="Buchanan P."/>
            <person name="Buyck B."/>
            <person name="Bense V."/>
            <person name="Catcheside P."/>
            <person name="Chovatia M."/>
            <person name="Cooper J."/>
            <person name="Damon W."/>
            <person name="Desjardin D."/>
            <person name="Finy P."/>
            <person name="Geml J."/>
            <person name="Haridas S."/>
            <person name="Hughes K."/>
            <person name="Justo A."/>
            <person name="Karasinski D."/>
            <person name="Kautmanova I."/>
            <person name="Kiss B."/>
            <person name="Kocsube S."/>
            <person name="Kotiranta H."/>
            <person name="LaButti K.M."/>
            <person name="Lechner B.E."/>
            <person name="Liimatainen K."/>
            <person name="Lipzen A."/>
            <person name="Lukacs Z."/>
            <person name="Mihaltcheva S."/>
            <person name="Morgado L.N."/>
            <person name="Niskanen T."/>
            <person name="Noordeloos M.E."/>
            <person name="Ohm R.A."/>
            <person name="Ortiz-Santana B."/>
            <person name="Ovrebo C."/>
            <person name="Racz N."/>
            <person name="Riley R."/>
            <person name="Savchenko A."/>
            <person name="Shiryaev A."/>
            <person name="Soop K."/>
            <person name="Spirin V."/>
            <person name="Szebenyi C."/>
            <person name="Tomsovsky M."/>
            <person name="Tulloss R.E."/>
            <person name="Uehling J."/>
            <person name="Grigoriev I.V."/>
            <person name="Vagvolgyi C."/>
            <person name="Papp T."/>
            <person name="Martin F.M."/>
            <person name="Miettinen O."/>
            <person name="Hibbett D.S."/>
            <person name="Nagy L.G."/>
        </authorList>
    </citation>
    <scope>NUCLEOTIDE SEQUENCE [LARGE SCALE GENOMIC DNA]</scope>
    <source>
        <strain evidence="1 2">NL-1719</strain>
    </source>
</reference>
<keyword evidence="2" id="KW-1185">Reference proteome</keyword>
<evidence type="ECO:0000313" key="2">
    <source>
        <dbReference type="Proteomes" id="UP000308600"/>
    </source>
</evidence>
<organism evidence="1 2">
    <name type="scientific">Pluteus cervinus</name>
    <dbReference type="NCBI Taxonomy" id="181527"/>
    <lineage>
        <taxon>Eukaryota</taxon>
        <taxon>Fungi</taxon>
        <taxon>Dikarya</taxon>
        <taxon>Basidiomycota</taxon>
        <taxon>Agaricomycotina</taxon>
        <taxon>Agaricomycetes</taxon>
        <taxon>Agaricomycetidae</taxon>
        <taxon>Agaricales</taxon>
        <taxon>Pluteineae</taxon>
        <taxon>Pluteaceae</taxon>
        <taxon>Pluteus</taxon>
    </lineage>
</organism>